<comment type="caution">
    <text evidence="9">The sequence shown here is derived from an EMBL/GenBank/DDBJ whole genome shotgun (WGS) entry which is preliminary data.</text>
</comment>
<evidence type="ECO:0000256" key="1">
    <source>
        <dbReference type="ARBA" id="ARBA00000085"/>
    </source>
</evidence>
<dbReference type="SMART" id="SM00091">
    <property type="entry name" value="PAS"/>
    <property type="match status" value="2"/>
</dbReference>
<gene>
    <name evidence="9" type="ORF">GWK10_00815</name>
</gene>
<dbReference type="InterPro" id="IPR005467">
    <property type="entry name" value="His_kinase_dom"/>
</dbReference>
<dbReference type="Pfam" id="PF00512">
    <property type="entry name" value="HisKA"/>
    <property type="match status" value="1"/>
</dbReference>
<dbReference type="Gene3D" id="1.10.287.130">
    <property type="match status" value="1"/>
</dbReference>
<accession>A0A6M0CIH0</accession>
<dbReference type="GO" id="GO:0006355">
    <property type="term" value="P:regulation of DNA-templated transcription"/>
    <property type="evidence" value="ECO:0007669"/>
    <property type="project" value="InterPro"/>
</dbReference>
<feature type="domain" description="Histidine kinase" evidence="7">
    <location>
        <begin position="497"/>
        <end position="713"/>
    </location>
</feature>
<dbReference type="PANTHER" id="PTHR43711:SF26">
    <property type="entry name" value="SENSOR HISTIDINE KINASE RCSC"/>
    <property type="match status" value="1"/>
</dbReference>
<dbReference type="InterPro" id="IPR003661">
    <property type="entry name" value="HisK_dim/P_dom"/>
</dbReference>
<dbReference type="InterPro" id="IPR003018">
    <property type="entry name" value="GAF"/>
</dbReference>
<evidence type="ECO:0000256" key="4">
    <source>
        <dbReference type="ARBA" id="ARBA00022679"/>
    </source>
</evidence>
<keyword evidence="5" id="KW-0418">Kinase</keyword>
<dbReference type="PROSITE" id="PS50112">
    <property type="entry name" value="PAS"/>
    <property type="match status" value="1"/>
</dbReference>
<dbReference type="CDD" id="cd00130">
    <property type="entry name" value="PAS"/>
    <property type="match status" value="1"/>
</dbReference>
<dbReference type="Pfam" id="PF13185">
    <property type="entry name" value="GAF_2"/>
    <property type="match status" value="1"/>
</dbReference>
<name>A0A6M0CIH0_9FLAO</name>
<feature type="domain" description="PAS" evidence="8">
    <location>
        <begin position="8"/>
        <end position="52"/>
    </location>
</feature>
<dbReference type="InterPro" id="IPR004358">
    <property type="entry name" value="Sig_transdc_His_kin-like_C"/>
</dbReference>
<dbReference type="SMART" id="SM00388">
    <property type="entry name" value="HisKA"/>
    <property type="match status" value="1"/>
</dbReference>
<dbReference type="Proteomes" id="UP000474296">
    <property type="component" value="Unassembled WGS sequence"/>
</dbReference>
<sequence length="722" mass="80937">MMNDIALNSDVYKTIFQTVTQGILVVDEFGIILKANPASEKMFGYDKNELEGLTIEQLIPQKLRVKHKDLRKSYIANPKTRSMGIGLDLHGVKKNGGLFPIDVSLSPMRWNNKPTAIAFTIDTSELKKKELLKNSIQLSLEMITLHKPLKSICDQICSIFDSNVSDCKSAILILDPKQNLLYNLSGSKLPSEVNKTIDGITIRDKNGCTCACSRTALSKKETILTNLKEDYSCKAFEKPRFDDNILATWSYPILATTNDLLGVFATYCTNERKPSIKEKALINDLIRLISIAIEQFNTNNELKANREKLQNYSSQLEAKVKDRTQEVAGTVQKLVESNLKLEDQMALAKIARNEAIAHQALLNAIGSNFPKGIMVVVNTNHTIVFAEGEDLETIGFKKNELLGLKIDDLQVFSQSQLLKIQENVENTLKGQHLSFQTNYKHKTYSVNSTPLFNEDIIIAALFVYTDISSQKEVELEIIEALKKEQELSELKSRFISMASHEFRTPLSAILSSADLLEKLRELGLDEGRVKYLKRIKSNVKTLMSILNDFLSLSKLEEGKIIVKPEKIEIVSFITELTGEIATMKKEGQTIKIDKEVDQLDVVIDKKLLRNIFINLLSNAIKYSSTGTEIQIGISHEGSNLLLKVTDQGIGIPEKEQLNLFKRFFRAGNAGNTQGTGLGLFLVKNYVTILEGKISFSSKLNVGSSFIVELPINQKHHEKNTDN</sequence>
<dbReference type="NCBIfam" id="TIGR00229">
    <property type="entry name" value="sensory_box"/>
    <property type="match status" value="1"/>
</dbReference>
<dbReference type="CDD" id="cd00082">
    <property type="entry name" value="HisKA"/>
    <property type="match status" value="1"/>
</dbReference>
<dbReference type="SUPFAM" id="SSF47384">
    <property type="entry name" value="Homodimeric domain of signal transducing histidine kinase"/>
    <property type="match status" value="1"/>
</dbReference>
<dbReference type="InterPro" id="IPR036890">
    <property type="entry name" value="HATPase_C_sf"/>
</dbReference>
<evidence type="ECO:0000256" key="6">
    <source>
        <dbReference type="ARBA" id="ARBA00023012"/>
    </source>
</evidence>
<evidence type="ECO:0000313" key="10">
    <source>
        <dbReference type="Proteomes" id="UP000474296"/>
    </source>
</evidence>
<dbReference type="FunFam" id="3.30.565.10:FF:000006">
    <property type="entry name" value="Sensor histidine kinase WalK"/>
    <property type="match status" value="1"/>
</dbReference>
<dbReference type="AlphaFoldDB" id="A0A6M0CIH0"/>
<dbReference type="InterPro" id="IPR003594">
    <property type="entry name" value="HATPase_dom"/>
</dbReference>
<dbReference type="SUPFAM" id="SSF55785">
    <property type="entry name" value="PYP-like sensor domain (PAS domain)"/>
    <property type="match status" value="2"/>
</dbReference>
<evidence type="ECO:0000256" key="3">
    <source>
        <dbReference type="ARBA" id="ARBA00022553"/>
    </source>
</evidence>
<dbReference type="InterPro" id="IPR035965">
    <property type="entry name" value="PAS-like_dom_sf"/>
</dbReference>
<dbReference type="GO" id="GO:0000155">
    <property type="term" value="F:phosphorelay sensor kinase activity"/>
    <property type="evidence" value="ECO:0007669"/>
    <property type="project" value="InterPro"/>
</dbReference>
<dbReference type="Pfam" id="PF02518">
    <property type="entry name" value="HATPase_c"/>
    <property type="match status" value="1"/>
</dbReference>
<dbReference type="EC" id="2.7.13.3" evidence="2"/>
<dbReference type="InterPro" id="IPR029016">
    <property type="entry name" value="GAF-like_dom_sf"/>
</dbReference>
<keyword evidence="3" id="KW-0597">Phosphoprotein</keyword>
<dbReference type="PROSITE" id="PS50109">
    <property type="entry name" value="HIS_KIN"/>
    <property type="match status" value="1"/>
</dbReference>
<dbReference type="Gene3D" id="3.30.450.20">
    <property type="entry name" value="PAS domain"/>
    <property type="match status" value="2"/>
</dbReference>
<dbReference type="InterPro" id="IPR013767">
    <property type="entry name" value="PAS_fold"/>
</dbReference>
<dbReference type="CDD" id="cd00075">
    <property type="entry name" value="HATPase"/>
    <property type="match status" value="1"/>
</dbReference>
<keyword evidence="10" id="KW-1185">Reference proteome</keyword>
<evidence type="ECO:0000259" key="8">
    <source>
        <dbReference type="PROSITE" id="PS50112"/>
    </source>
</evidence>
<dbReference type="SUPFAM" id="SSF55874">
    <property type="entry name" value="ATPase domain of HSP90 chaperone/DNA topoisomerase II/histidine kinase"/>
    <property type="match status" value="1"/>
</dbReference>
<keyword evidence="6" id="KW-0902">Two-component regulatory system</keyword>
<proteinExistence type="predicted"/>
<organism evidence="9 10">
    <name type="scientific">Spongiivirga citrea</name>
    <dbReference type="NCBI Taxonomy" id="1481457"/>
    <lineage>
        <taxon>Bacteria</taxon>
        <taxon>Pseudomonadati</taxon>
        <taxon>Bacteroidota</taxon>
        <taxon>Flavobacteriia</taxon>
        <taxon>Flavobacteriales</taxon>
        <taxon>Flavobacteriaceae</taxon>
        <taxon>Spongiivirga</taxon>
    </lineage>
</organism>
<dbReference type="InterPro" id="IPR000014">
    <property type="entry name" value="PAS"/>
</dbReference>
<dbReference type="Gene3D" id="3.30.565.10">
    <property type="entry name" value="Histidine kinase-like ATPase, C-terminal domain"/>
    <property type="match status" value="1"/>
</dbReference>
<reference evidence="9 10" key="1">
    <citation type="submission" date="2020-01" db="EMBL/GenBank/DDBJ databases">
        <title>Spongiivirga citrea KCTC 32990T.</title>
        <authorList>
            <person name="Wang G."/>
        </authorList>
    </citation>
    <scope>NUCLEOTIDE SEQUENCE [LARGE SCALE GENOMIC DNA]</scope>
    <source>
        <strain evidence="9 10">KCTC 32990</strain>
    </source>
</reference>
<dbReference type="PANTHER" id="PTHR43711">
    <property type="entry name" value="TWO-COMPONENT HISTIDINE KINASE"/>
    <property type="match status" value="1"/>
</dbReference>
<dbReference type="PRINTS" id="PR00344">
    <property type="entry name" value="BCTRLSENSOR"/>
</dbReference>
<keyword evidence="4" id="KW-0808">Transferase</keyword>
<dbReference type="InterPro" id="IPR050736">
    <property type="entry name" value="Sensor_HK_Regulatory"/>
</dbReference>
<dbReference type="Gene3D" id="3.30.450.40">
    <property type="match status" value="1"/>
</dbReference>
<protein>
    <recommendedName>
        <fullName evidence="2">histidine kinase</fullName>
        <ecNumber evidence="2">2.7.13.3</ecNumber>
    </recommendedName>
</protein>
<dbReference type="RefSeq" id="WP_164029000.1">
    <property type="nucleotide sequence ID" value="NZ_JAABOQ010000001.1"/>
</dbReference>
<evidence type="ECO:0000259" key="7">
    <source>
        <dbReference type="PROSITE" id="PS50109"/>
    </source>
</evidence>
<dbReference type="InterPro" id="IPR036097">
    <property type="entry name" value="HisK_dim/P_sf"/>
</dbReference>
<dbReference type="Pfam" id="PF13426">
    <property type="entry name" value="PAS_9"/>
    <property type="match status" value="1"/>
</dbReference>
<dbReference type="EMBL" id="JAABOQ010000001">
    <property type="protein sequence ID" value="NER15729.1"/>
    <property type="molecule type" value="Genomic_DNA"/>
</dbReference>
<evidence type="ECO:0000256" key="2">
    <source>
        <dbReference type="ARBA" id="ARBA00012438"/>
    </source>
</evidence>
<dbReference type="SUPFAM" id="SSF55781">
    <property type="entry name" value="GAF domain-like"/>
    <property type="match status" value="1"/>
</dbReference>
<comment type="catalytic activity">
    <reaction evidence="1">
        <text>ATP + protein L-histidine = ADP + protein N-phospho-L-histidine.</text>
        <dbReference type="EC" id="2.7.13.3"/>
    </reaction>
</comment>
<evidence type="ECO:0000256" key="5">
    <source>
        <dbReference type="ARBA" id="ARBA00022777"/>
    </source>
</evidence>
<dbReference type="Pfam" id="PF00989">
    <property type="entry name" value="PAS"/>
    <property type="match status" value="1"/>
</dbReference>
<evidence type="ECO:0000313" key="9">
    <source>
        <dbReference type="EMBL" id="NER15729.1"/>
    </source>
</evidence>
<dbReference type="SMART" id="SM00387">
    <property type="entry name" value="HATPase_c"/>
    <property type="match status" value="1"/>
</dbReference>